<evidence type="ECO:0000313" key="2">
    <source>
        <dbReference type="Proteomes" id="UP001139000"/>
    </source>
</evidence>
<dbReference type="Gene3D" id="3.40.390.10">
    <property type="entry name" value="Collagenase (Catalytic Domain)"/>
    <property type="match status" value="1"/>
</dbReference>
<comment type="caution">
    <text evidence="1">The sequence shown here is derived from an EMBL/GenBank/DDBJ whole genome shotgun (WGS) entry which is preliminary data.</text>
</comment>
<evidence type="ECO:0008006" key="3">
    <source>
        <dbReference type="Google" id="ProtNLM"/>
    </source>
</evidence>
<dbReference type="AlphaFoldDB" id="A0A9X1PR22"/>
<sequence>MTRVFGSNSSVYQEWTQIGYLLYTVGSPADLPFVHLKKLLLVLINPTFALPSQKRISLVLRQGLINQYFIHLLINAMKNLLLIRISRSSLIISRAMLLFALLIFFQSCKDPDIASDPSVSQQTGNDPQLQALSNVLASVTGAPVDKVVYDLNEKTFTIDGDIKVSRSSAEGYLNADKGSRVNQRQLLWTLKDEVVKDIKVHFAWGVYTDWYEPAILAMKDWNEIPNTKVHFHQTTNLDEADIRITAQYGFPNPDGSPNWVARQCLPNADGTIGGGMEVNVYYNAESIMPLSKKRLAIAHELGHAIGLTHTDKLSGFLEVQVCDTPIMDSYSVMNSSVSNWKGFSKYDMKAVATMYPQHTWKYYPTQATDIAASSGKTQWLWTISKTPASGGYAINRYNYVTHQFLPVPGGALRIAVGPDGLPWIVNNKGEIYKMSIDSKWQKLTGSALDIAVGTTGTVHIISTVPAPGGFAIKYWKNNQWNQLPGKGAVRIAVSSTGVAWAIDNANKILKSNGTYMEDTGAFGRDIAAGGNGSVYAIGQTAVLGGYSVKKNENGCWVQLDGGGVAITAHGNGMGPAVIDNFGMVREY</sequence>
<gene>
    <name evidence="1" type="ORF">LXM26_30380</name>
</gene>
<name>A0A9X1PR22_9BACT</name>
<protein>
    <recommendedName>
        <fullName evidence="3">Dual-action HEIGH metallo-peptidase</fullName>
    </recommendedName>
</protein>
<reference evidence="1" key="1">
    <citation type="submission" date="2021-12" db="EMBL/GenBank/DDBJ databases">
        <title>Novel species in genus Dyadobacter.</title>
        <authorList>
            <person name="Ma C."/>
        </authorList>
    </citation>
    <scope>NUCLEOTIDE SEQUENCE</scope>
    <source>
        <strain evidence="1">LJ419</strain>
    </source>
</reference>
<dbReference type="InterPro" id="IPR024079">
    <property type="entry name" value="MetalloPept_cat_dom_sf"/>
</dbReference>
<dbReference type="GO" id="GO:0008237">
    <property type="term" value="F:metallopeptidase activity"/>
    <property type="evidence" value="ECO:0007669"/>
    <property type="project" value="InterPro"/>
</dbReference>
<dbReference type="SUPFAM" id="SSF55486">
    <property type="entry name" value="Metalloproteases ('zincins'), catalytic domain"/>
    <property type="match status" value="1"/>
</dbReference>
<accession>A0A9X1PR22</accession>
<proteinExistence type="predicted"/>
<dbReference type="Proteomes" id="UP001139000">
    <property type="component" value="Unassembled WGS sequence"/>
</dbReference>
<dbReference type="RefSeq" id="WP_234658916.1">
    <property type="nucleotide sequence ID" value="NZ_CP094997.1"/>
</dbReference>
<dbReference type="CDD" id="cd04268">
    <property type="entry name" value="ZnMc_MMP_like"/>
    <property type="match status" value="1"/>
</dbReference>
<keyword evidence="2" id="KW-1185">Reference proteome</keyword>
<evidence type="ECO:0000313" key="1">
    <source>
        <dbReference type="EMBL" id="MCF0065857.1"/>
    </source>
</evidence>
<organism evidence="1 2">
    <name type="scientific">Dyadobacter chenwenxiniae</name>
    <dbReference type="NCBI Taxonomy" id="2906456"/>
    <lineage>
        <taxon>Bacteria</taxon>
        <taxon>Pseudomonadati</taxon>
        <taxon>Bacteroidota</taxon>
        <taxon>Cytophagia</taxon>
        <taxon>Cytophagales</taxon>
        <taxon>Spirosomataceae</taxon>
        <taxon>Dyadobacter</taxon>
    </lineage>
</organism>
<dbReference type="EMBL" id="JAJTTC010000017">
    <property type="protein sequence ID" value="MCF0065857.1"/>
    <property type="molecule type" value="Genomic_DNA"/>
</dbReference>